<keyword evidence="9" id="KW-1185">Reference proteome</keyword>
<feature type="domain" description="PurM-like C-terminal" evidence="7">
    <location>
        <begin position="74"/>
        <end position="134"/>
    </location>
</feature>
<evidence type="ECO:0000259" key="7">
    <source>
        <dbReference type="Pfam" id="PF02769"/>
    </source>
</evidence>
<accession>A0A453JRF7</accession>
<organism evidence="8 9">
    <name type="scientific">Aegilops tauschii subsp. strangulata</name>
    <name type="common">Goatgrass</name>
    <dbReference type="NCBI Taxonomy" id="200361"/>
    <lineage>
        <taxon>Eukaryota</taxon>
        <taxon>Viridiplantae</taxon>
        <taxon>Streptophyta</taxon>
        <taxon>Embryophyta</taxon>
        <taxon>Tracheophyta</taxon>
        <taxon>Spermatophyta</taxon>
        <taxon>Magnoliopsida</taxon>
        <taxon>Liliopsida</taxon>
        <taxon>Poales</taxon>
        <taxon>Poaceae</taxon>
        <taxon>BOP clade</taxon>
        <taxon>Pooideae</taxon>
        <taxon>Triticodae</taxon>
        <taxon>Triticeae</taxon>
        <taxon>Triticinae</taxon>
        <taxon>Aegilops</taxon>
    </lineage>
</organism>
<dbReference type="PANTHER" id="PTHR10520">
    <property type="entry name" value="TRIFUNCTIONAL PURINE BIOSYNTHETIC PROTEIN ADENOSINE-3-RELATED"/>
    <property type="match status" value="1"/>
</dbReference>
<dbReference type="Proteomes" id="UP000015105">
    <property type="component" value="Chromosome 5D"/>
</dbReference>
<dbReference type="Gene3D" id="3.30.1330.10">
    <property type="entry name" value="PurM-like, N-terminal domain"/>
    <property type="match status" value="1"/>
</dbReference>
<dbReference type="GO" id="GO:0004637">
    <property type="term" value="F:phosphoribosylamine-glycine ligase activity"/>
    <property type="evidence" value="ECO:0007669"/>
    <property type="project" value="TreeGrafter"/>
</dbReference>
<dbReference type="GO" id="GO:0005524">
    <property type="term" value="F:ATP binding"/>
    <property type="evidence" value="ECO:0007669"/>
    <property type="project" value="UniProtKB-KW"/>
</dbReference>
<dbReference type="Gramene" id="AET5Gv20168900.2">
    <property type="protein sequence ID" value="AET5Gv20168900.2"/>
    <property type="gene ID" value="AET5Gv20168900"/>
</dbReference>
<evidence type="ECO:0000259" key="6">
    <source>
        <dbReference type="Pfam" id="PF00586"/>
    </source>
</evidence>
<proteinExistence type="predicted"/>
<evidence type="ECO:0000313" key="9">
    <source>
        <dbReference type="Proteomes" id="UP000015105"/>
    </source>
</evidence>
<dbReference type="SUPFAM" id="SSF56042">
    <property type="entry name" value="PurM C-terminal domain-like"/>
    <property type="match status" value="1"/>
</dbReference>
<sequence>VFSDYYATGKLDVDLAEKVIKGILDGCEQSGCNLIGGETAEMPGFYAEGEYDLGGFAMGVVDKDKLINGKNIVEGDILIGLPSNGVHSNGFSLVRRVLDKSGLSLTDQFPGNDGKTTTVGETLMTPTIIYVKQVSLYR</sequence>
<comment type="pathway">
    <text evidence="1">Purine metabolism; IMP biosynthesis via de novo pathway; 5-amino-1-(5-phospho-D-ribosyl)imidazole from N(2)-formyl-N(1)-(5-phospho-D-ribosyl)glycinamide: step 2/2.</text>
</comment>
<reference evidence="8" key="4">
    <citation type="submission" date="2019-03" db="UniProtKB">
        <authorList>
            <consortium name="EnsemblPlants"/>
        </authorList>
    </citation>
    <scope>IDENTIFICATION</scope>
</reference>
<dbReference type="GO" id="GO:0046084">
    <property type="term" value="P:adenine biosynthetic process"/>
    <property type="evidence" value="ECO:0007669"/>
    <property type="project" value="TreeGrafter"/>
</dbReference>
<reference evidence="8" key="5">
    <citation type="journal article" date="2021" name="G3 (Bethesda)">
        <title>Aegilops tauschii genome assembly Aet v5.0 features greater sequence contiguity and improved annotation.</title>
        <authorList>
            <person name="Wang L."/>
            <person name="Zhu T."/>
            <person name="Rodriguez J.C."/>
            <person name="Deal K.R."/>
            <person name="Dubcovsky J."/>
            <person name="McGuire P.E."/>
            <person name="Lux T."/>
            <person name="Spannagl M."/>
            <person name="Mayer K.F.X."/>
            <person name="Baldrich P."/>
            <person name="Meyers B.C."/>
            <person name="Huo N."/>
            <person name="Gu Y.Q."/>
            <person name="Zhou H."/>
            <person name="Devos K.M."/>
            <person name="Bennetzen J.L."/>
            <person name="Unver T."/>
            <person name="Budak H."/>
            <person name="Gulick P.J."/>
            <person name="Galiba G."/>
            <person name="Kalapos B."/>
            <person name="Nelson D.R."/>
            <person name="Li P."/>
            <person name="You F.M."/>
            <person name="Luo M.C."/>
            <person name="Dvorak J."/>
        </authorList>
    </citation>
    <scope>NUCLEOTIDE SEQUENCE [LARGE SCALE GENOMIC DNA]</scope>
    <source>
        <strain evidence="8">cv. AL8/78</strain>
    </source>
</reference>
<reference evidence="9" key="1">
    <citation type="journal article" date="2014" name="Science">
        <title>Ancient hybridizations among the ancestral genomes of bread wheat.</title>
        <authorList>
            <consortium name="International Wheat Genome Sequencing Consortium,"/>
            <person name="Marcussen T."/>
            <person name="Sandve S.R."/>
            <person name="Heier L."/>
            <person name="Spannagl M."/>
            <person name="Pfeifer M."/>
            <person name="Jakobsen K.S."/>
            <person name="Wulff B.B."/>
            <person name="Steuernagel B."/>
            <person name="Mayer K.F."/>
            <person name="Olsen O.A."/>
        </authorList>
    </citation>
    <scope>NUCLEOTIDE SEQUENCE [LARGE SCALE GENOMIC DNA]</scope>
    <source>
        <strain evidence="9">cv. AL8/78</strain>
    </source>
</reference>
<dbReference type="UniPathway" id="UPA00074">
    <property type="reaction ID" value="UER00129"/>
</dbReference>
<evidence type="ECO:0000256" key="5">
    <source>
        <dbReference type="ARBA" id="ARBA00022840"/>
    </source>
</evidence>
<evidence type="ECO:0000313" key="8">
    <source>
        <dbReference type="EnsemblPlants" id="AET5Gv20168900.2"/>
    </source>
</evidence>
<keyword evidence="3" id="KW-0436">Ligase</keyword>
<keyword evidence="5" id="KW-0067">ATP-binding</keyword>
<dbReference type="GO" id="GO:0005829">
    <property type="term" value="C:cytosol"/>
    <property type="evidence" value="ECO:0007669"/>
    <property type="project" value="TreeGrafter"/>
</dbReference>
<reference evidence="9" key="2">
    <citation type="journal article" date="2017" name="Nat. Plants">
        <title>The Aegilops tauschii genome reveals multiple impacts of transposons.</title>
        <authorList>
            <person name="Zhao G."/>
            <person name="Zou C."/>
            <person name="Li K."/>
            <person name="Wang K."/>
            <person name="Li T."/>
            <person name="Gao L."/>
            <person name="Zhang X."/>
            <person name="Wang H."/>
            <person name="Yang Z."/>
            <person name="Liu X."/>
            <person name="Jiang W."/>
            <person name="Mao L."/>
            <person name="Kong X."/>
            <person name="Jiao Y."/>
            <person name="Jia J."/>
        </authorList>
    </citation>
    <scope>NUCLEOTIDE SEQUENCE [LARGE SCALE GENOMIC DNA]</scope>
    <source>
        <strain evidence="9">cv. AL8/78</strain>
    </source>
</reference>
<evidence type="ECO:0000256" key="4">
    <source>
        <dbReference type="ARBA" id="ARBA00022741"/>
    </source>
</evidence>
<dbReference type="InterPro" id="IPR036921">
    <property type="entry name" value="PurM-like_N_sf"/>
</dbReference>
<name>A0A453JRF7_AEGTS</name>
<dbReference type="Pfam" id="PF00586">
    <property type="entry name" value="AIRS"/>
    <property type="match status" value="1"/>
</dbReference>
<dbReference type="Pfam" id="PF02769">
    <property type="entry name" value="AIRS_C"/>
    <property type="match status" value="1"/>
</dbReference>
<dbReference type="InterPro" id="IPR036676">
    <property type="entry name" value="PurM-like_C_sf"/>
</dbReference>
<dbReference type="InterPro" id="IPR004733">
    <property type="entry name" value="PurM_cligase"/>
</dbReference>
<dbReference type="InterPro" id="IPR010918">
    <property type="entry name" value="PurM-like_C_dom"/>
</dbReference>
<feature type="domain" description="PurM-like N-terminal" evidence="6">
    <location>
        <begin position="2"/>
        <end position="61"/>
    </location>
</feature>
<dbReference type="GO" id="GO:0006189">
    <property type="term" value="P:'de novo' IMP biosynthetic process"/>
    <property type="evidence" value="ECO:0007669"/>
    <property type="project" value="UniProtKB-UniPathway"/>
</dbReference>
<keyword evidence="4" id="KW-0547">Nucleotide-binding</keyword>
<dbReference type="Gene3D" id="3.90.650.10">
    <property type="entry name" value="PurM-like C-terminal domain"/>
    <property type="match status" value="1"/>
</dbReference>
<dbReference type="GO" id="GO:0004641">
    <property type="term" value="F:phosphoribosylformylglycinamidine cyclo-ligase activity"/>
    <property type="evidence" value="ECO:0007669"/>
    <property type="project" value="UniProtKB-EC"/>
</dbReference>
<protein>
    <recommendedName>
        <fullName evidence="2">phosphoribosylformylglycinamidine cyclo-ligase</fullName>
        <ecNumber evidence="2">6.3.3.1</ecNumber>
    </recommendedName>
</protein>
<dbReference type="AlphaFoldDB" id="A0A453JRF7"/>
<dbReference type="PANTHER" id="PTHR10520:SF15">
    <property type="entry name" value="PHOSPHORIBOSYLFORMYLGLYCINAMIDINE CYCLO-LIGASE"/>
    <property type="match status" value="1"/>
</dbReference>
<dbReference type="InterPro" id="IPR016188">
    <property type="entry name" value="PurM-like_N"/>
</dbReference>
<dbReference type="SUPFAM" id="SSF55326">
    <property type="entry name" value="PurM N-terminal domain-like"/>
    <property type="match status" value="1"/>
</dbReference>
<reference evidence="8" key="3">
    <citation type="journal article" date="2017" name="Nature">
        <title>Genome sequence of the progenitor of the wheat D genome Aegilops tauschii.</title>
        <authorList>
            <person name="Luo M.C."/>
            <person name="Gu Y.Q."/>
            <person name="Puiu D."/>
            <person name="Wang H."/>
            <person name="Twardziok S.O."/>
            <person name="Deal K.R."/>
            <person name="Huo N."/>
            <person name="Zhu T."/>
            <person name="Wang L."/>
            <person name="Wang Y."/>
            <person name="McGuire P.E."/>
            <person name="Liu S."/>
            <person name="Long H."/>
            <person name="Ramasamy R.K."/>
            <person name="Rodriguez J.C."/>
            <person name="Van S.L."/>
            <person name="Yuan L."/>
            <person name="Wang Z."/>
            <person name="Xia Z."/>
            <person name="Xiao L."/>
            <person name="Anderson O.D."/>
            <person name="Ouyang S."/>
            <person name="Liang Y."/>
            <person name="Zimin A.V."/>
            <person name="Pertea G."/>
            <person name="Qi P."/>
            <person name="Bennetzen J.L."/>
            <person name="Dai X."/>
            <person name="Dawson M.W."/>
            <person name="Muller H.G."/>
            <person name="Kugler K."/>
            <person name="Rivarola-Duarte L."/>
            <person name="Spannagl M."/>
            <person name="Mayer K.F.X."/>
            <person name="Lu F.H."/>
            <person name="Bevan M.W."/>
            <person name="Leroy P."/>
            <person name="Li P."/>
            <person name="You F.M."/>
            <person name="Sun Q."/>
            <person name="Liu Z."/>
            <person name="Lyons E."/>
            <person name="Wicker T."/>
            <person name="Salzberg S.L."/>
            <person name="Devos K.M."/>
            <person name="Dvorak J."/>
        </authorList>
    </citation>
    <scope>NUCLEOTIDE SEQUENCE [LARGE SCALE GENOMIC DNA]</scope>
    <source>
        <strain evidence="8">cv. AL8/78</strain>
    </source>
</reference>
<dbReference type="EC" id="6.3.3.1" evidence="2"/>
<evidence type="ECO:0000256" key="2">
    <source>
        <dbReference type="ARBA" id="ARBA00013047"/>
    </source>
</evidence>
<evidence type="ECO:0000256" key="1">
    <source>
        <dbReference type="ARBA" id="ARBA00004686"/>
    </source>
</evidence>
<evidence type="ECO:0000256" key="3">
    <source>
        <dbReference type="ARBA" id="ARBA00022598"/>
    </source>
</evidence>
<dbReference type="EnsemblPlants" id="AET5Gv20168900.2">
    <property type="protein sequence ID" value="AET5Gv20168900.2"/>
    <property type="gene ID" value="AET5Gv20168900"/>
</dbReference>